<dbReference type="PANTHER" id="PTHR33121">
    <property type="entry name" value="CYCLIC DI-GMP PHOSPHODIESTERASE PDEF"/>
    <property type="match status" value="1"/>
</dbReference>
<evidence type="ECO:0000259" key="2">
    <source>
        <dbReference type="PROSITE" id="PS50883"/>
    </source>
</evidence>
<gene>
    <name evidence="4" type="ORF">ABT58_18770</name>
</gene>
<dbReference type="Pfam" id="PF00563">
    <property type="entry name" value="EAL"/>
    <property type="match status" value="1"/>
</dbReference>
<dbReference type="InterPro" id="IPR035919">
    <property type="entry name" value="EAL_sf"/>
</dbReference>
<sequence length="655" mass="73791">MTIAKYTFNVIFFSLSLLLLSAVAGHFFAVKSTLAKQAEIQLQTQAYLSETLLDKTFNNVELLSDDIINSSLRSITQTQASISVSLVLADGSKTYTQQSSQPFHQPEWFTMLAQFDAFETSRTLYKDLSPFATLRIALLPAPWQQQLWQQTQVFIYFALSVCVVLGLLALLMLKRKLRSISQIAAQYSNIVNNQFSGPLPIPLDKEGRDITKMINHLIAQLEANFKRQATEAIKLKEQAYRDNVSSLGNRHYFINQLNSWLSDSHQGGLIILKSTLIDDIYREAGFEIGDKFVHSLAEELNANIIHSDVTLARLSYDEFAVLAPNITAEKLKVIAESMHTVHSELQQRHHIDYPDSVSIGMLVVHQPSTASQLLAQLDNVLAKAALTPAEPLAIADDSQQPISFGKQQWKSLLLEAIDNNLIQYSYQPVADDNNNILHYEVFSEIRKNNQQYGASQFLGAIEDVGAGVQFDRHVIAHHINMLNANPSFGPIAINVTSNSVSDPAFIRWLTELMERNQRLSSRIYFEIPETSFVRTPDSCSLLCSAIRFYKFGMGVDNYGRYLKSLDYLREFRPDYVKIDFSYTHQLNDQVKINLLSSISRTAHSLNITTIATRVETETQLDRLADLFVSGFQGYIIENQQVKASSGNPIQPALFT</sequence>
<comment type="caution">
    <text evidence="4">The sequence shown here is derived from an EMBL/GenBank/DDBJ whole genome shotgun (WGS) entry which is preliminary data.</text>
</comment>
<evidence type="ECO:0000256" key="1">
    <source>
        <dbReference type="SAM" id="Phobius"/>
    </source>
</evidence>
<dbReference type="AlphaFoldDB" id="A0A0J1GH65"/>
<proteinExistence type="predicted"/>
<dbReference type="SMART" id="SM00267">
    <property type="entry name" value="GGDEF"/>
    <property type="match status" value="1"/>
</dbReference>
<feature type="transmembrane region" description="Helical" evidence="1">
    <location>
        <begin position="153"/>
        <end position="173"/>
    </location>
</feature>
<dbReference type="PROSITE" id="PS50883">
    <property type="entry name" value="EAL"/>
    <property type="match status" value="1"/>
</dbReference>
<dbReference type="Pfam" id="PF00990">
    <property type="entry name" value="GGDEF"/>
    <property type="match status" value="1"/>
</dbReference>
<dbReference type="Proteomes" id="UP000036426">
    <property type="component" value="Unassembled WGS sequence"/>
</dbReference>
<dbReference type="PANTHER" id="PTHR33121:SF79">
    <property type="entry name" value="CYCLIC DI-GMP PHOSPHODIESTERASE PDED-RELATED"/>
    <property type="match status" value="1"/>
</dbReference>
<dbReference type="InterPro" id="IPR000160">
    <property type="entry name" value="GGDEF_dom"/>
</dbReference>
<dbReference type="InterPro" id="IPR043128">
    <property type="entry name" value="Rev_trsase/Diguanyl_cyclase"/>
</dbReference>
<feature type="domain" description="GGDEF" evidence="3">
    <location>
        <begin position="265"/>
        <end position="397"/>
    </location>
</feature>
<reference evidence="4 5" key="1">
    <citation type="submission" date="2015-05" db="EMBL/GenBank/DDBJ databases">
        <title>Photobacterium galathea sp. nov.</title>
        <authorList>
            <person name="Machado H."/>
            <person name="Gram L."/>
        </authorList>
    </citation>
    <scope>NUCLEOTIDE SEQUENCE [LARGE SCALE GENOMIC DNA]</scope>
    <source>
        <strain evidence="4 5">DSM 25995</strain>
    </source>
</reference>
<dbReference type="InterPro" id="IPR050706">
    <property type="entry name" value="Cyclic-di-GMP_PDE-like"/>
</dbReference>
<name>A0A0J1GH65_9GAMM</name>
<accession>A0A0J1GH65</accession>
<dbReference type="SUPFAM" id="SSF55073">
    <property type="entry name" value="Nucleotide cyclase"/>
    <property type="match status" value="1"/>
</dbReference>
<evidence type="ECO:0000313" key="4">
    <source>
        <dbReference type="EMBL" id="KLU99062.1"/>
    </source>
</evidence>
<keyword evidence="1" id="KW-0812">Transmembrane</keyword>
<keyword evidence="1" id="KW-1133">Transmembrane helix</keyword>
<evidence type="ECO:0008006" key="6">
    <source>
        <dbReference type="Google" id="ProtNLM"/>
    </source>
</evidence>
<dbReference type="CDD" id="cd01948">
    <property type="entry name" value="EAL"/>
    <property type="match status" value="1"/>
</dbReference>
<dbReference type="RefSeq" id="WP_047875981.1">
    <property type="nucleotide sequence ID" value="NZ_BMYC01000006.1"/>
</dbReference>
<dbReference type="SUPFAM" id="SSF141868">
    <property type="entry name" value="EAL domain-like"/>
    <property type="match status" value="1"/>
</dbReference>
<dbReference type="SMART" id="SM00052">
    <property type="entry name" value="EAL"/>
    <property type="match status" value="1"/>
</dbReference>
<dbReference type="Pfam" id="PF16448">
    <property type="entry name" value="LapD_MoxY_N"/>
    <property type="match status" value="1"/>
</dbReference>
<protein>
    <recommendedName>
        <fullName evidence="6">Diguanylate phosphodiesterase</fullName>
    </recommendedName>
</protein>
<dbReference type="PROSITE" id="PS50887">
    <property type="entry name" value="GGDEF"/>
    <property type="match status" value="1"/>
</dbReference>
<dbReference type="InterPro" id="IPR029787">
    <property type="entry name" value="Nucleotide_cyclase"/>
</dbReference>
<dbReference type="EMBL" id="LDOV01000037">
    <property type="protein sequence ID" value="KLU99062.1"/>
    <property type="molecule type" value="Genomic_DNA"/>
</dbReference>
<evidence type="ECO:0000313" key="5">
    <source>
        <dbReference type="Proteomes" id="UP000036426"/>
    </source>
</evidence>
<keyword evidence="1" id="KW-0472">Membrane</keyword>
<organism evidence="4 5">
    <name type="scientific">Photobacterium aphoticum</name>
    <dbReference type="NCBI Taxonomy" id="754436"/>
    <lineage>
        <taxon>Bacteria</taxon>
        <taxon>Pseudomonadati</taxon>
        <taxon>Pseudomonadota</taxon>
        <taxon>Gammaproteobacteria</taxon>
        <taxon>Vibrionales</taxon>
        <taxon>Vibrionaceae</taxon>
        <taxon>Photobacterium</taxon>
    </lineage>
</organism>
<dbReference type="GO" id="GO:0071111">
    <property type="term" value="F:cyclic-guanylate-specific phosphodiesterase activity"/>
    <property type="evidence" value="ECO:0007669"/>
    <property type="project" value="InterPro"/>
</dbReference>
<feature type="domain" description="EAL" evidence="2">
    <location>
        <begin position="406"/>
        <end position="653"/>
    </location>
</feature>
<dbReference type="Gene3D" id="3.30.70.270">
    <property type="match status" value="1"/>
</dbReference>
<evidence type="ECO:0000259" key="3">
    <source>
        <dbReference type="PROSITE" id="PS50887"/>
    </source>
</evidence>
<keyword evidence="5" id="KW-1185">Reference proteome</keyword>
<dbReference type="InterPro" id="IPR032244">
    <property type="entry name" value="LapD_MoxY_N"/>
</dbReference>
<dbReference type="Gene3D" id="3.20.20.450">
    <property type="entry name" value="EAL domain"/>
    <property type="match status" value="1"/>
</dbReference>
<dbReference type="InterPro" id="IPR001633">
    <property type="entry name" value="EAL_dom"/>
</dbReference>
<dbReference type="PATRIC" id="fig|754436.4.peg.3968"/>